<dbReference type="InterPro" id="IPR038056">
    <property type="entry name" value="YjbR-like_sf"/>
</dbReference>
<name>A0A1C2DFW7_9HYPH</name>
<comment type="caution">
    <text evidence="1">The sequence shown here is derived from an EMBL/GenBank/DDBJ whole genome shotgun (WGS) entry which is preliminary data.</text>
</comment>
<protein>
    <recommendedName>
        <fullName evidence="3">MmcQ/YjbR family DNA-binding protein</fullName>
    </recommendedName>
</protein>
<reference evidence="1 2" key="1">
    <citation type="submission" date="2016-08" db="EMBL/GenBank/DDBJ databases">
        <title>Whole genome sequence of Mesorhizobium sp. strain UASWS1009 isolated from industrial sewage.</title>
        <authorList>
            <person name="Crovadore J."/>
            <person name="Calmin G."/>
            <person name="Chablais R."/>
            <person name="Cochard B."/>
            <person name="Lefort F."/>
        </authorList>
    </citation>
    <scope>NUCLEOTIDE SEQUENCE [LARGE SCALE GENOMIC DNA]</scope>
    <source>
        <strain evidence="1 2">UASWS1009</strain>
    </source>
</reference>
<dbReference type="PANTHER" id="PTHR35145">
    <property type="entry name" value="CYTOPLASMIC PROTEIN-RELATED"/>
    <property type="match status" value="1"/>
</dbReference>
<evidence type="ECO:0008006" key="3">
    <source>
        <dbReference type="Google" id="ProtNLM"/>
    </source>
</evidence>
<dbReference type="OrthoDB" id="9804614at2"/>
<dbReference type="RefSeq" id="WP_024922640.1">
    <property type="nucleotide sequence ID" value="NZ_MDEO01000036.1"/>
</dbReference>
<dbReference type="InterPro" id="IPR007351">
    <property type="entry name" value="YjbR"/>
</dbReference>
<organism evidence="1 2">
    <name type="scientific">Mesorhizobium hungaricum</name>
    <dbReference type="NCBI Taxonomy" id="1566387"/>
    <lineage>
        <taxon>Bacteria</taxon>
        <taxon>Pseudomonadati</taxon>
        <taxon>Pseudomonadota</taxon>
        <taxon>Alphaproteobacteria</taxon>
        <taxon>Hyphomicrobiales</taxon>
        <taxon>Phyllobacteriaceae</taxon>
        <taxon>Mesorhizobium</taxon>
    </lineage>
</organism>
<dbReference type="AlphaFoldDB" id="A0A1C2DFW7"/>
<evidence type="ECO:0000313" key="1">
    <source>
        <dbReference type="EMBL" id="OCX13654.1"/>
    </source>
</evidence>
<dbReference type="Proteomes" id="UP000094412">
    <property type="component" value="Unassembled WGS sequence"/>
</dbReference>
<dbReference type="Gene3D" id="3.90.1150.30">
    <property type="match status" value="1"/>
</dbReference>
<sequence length="121" mass="13565">MTLDDYNAFCASLPATSHVVQWGGAHVWKVGSKVFAIGGWSETSSVPFVTFKCSDIAFDILKEQPGCRPAPYLASRGMKWIQRVTAETMDDEALKDYLRDSHRLAGRNLTKRERRELGLDS</sequence>
<keyword evidence="2" id="KW-1185">Reference proteome</keyword>
<evidence type="ECO:0000313" key="2">
    <source>
        <dbReference type="Proteomes" id="UP000094412"/>
    </source>
</evidence>
<dbReference type="STRING" id="1566387.QV13_29840"/>
<gene>
    <name evidence="1" type="ORF">QV13_29840</name>
</gene>
<dbReference type="EMBL" id="MDEO01000036">
    <property type="protein sequence ID" value="OCX13654.1"/>
    <property type="molecule type" value="Genomic_DNA"/>
</dbReference>
<accession>A0A1C2DFW7</accession>
<dbReference type="Pfam" id="PF04237">
    <property type="entry name" value="YjbR"/>
    <property type="match status" value="1"/>
</dbReference>
<dbReference type="SUPFAM" id="SSF142906">
    <property type="entry name" value="YjbR-like"/>
    <property type="match status" value="1"/>
</dbReference>
<dbReference type="PANTHER" id="PTHR35145:SF1">
    <property type="entry name" value="CYTOPLASMIC PROTEIN"/>
    <property type="match status" value="1"/>
</dbReference>
<proteinExistence type="predicted"/>
<dbReference type="InterPro" id="IPR058532">
    <property type="entry name" value="YjbR/MT2646/Rv2570-like"/>
</dbReference>